<sequence>MKRLEEPSCRRISYRLNEDASGIEVRLEVNLRRAFARMLNLRFPAAGYEADWRVWSGSPPDLQVLPSPPSPSFRLLDNKLDRRHAQPPNFLLPLRPEQLRSLQWMVQQAAPRSLALDWTLDCRVIASFKARGGVLADEIGYGKTALAIALVDVRHGGPFPEDPEPDCDFFFPCDSTLICMPSHLHGQWAEEFVKFTGSTYKVLSLSKEADLKKATVRSVLETDVCLCDYQLFQRPFYLKRRRELGELGATAAASAASAEAHLQDEFGAKKPVDDASFKTLQCATFNFLQQPEKHSWRRFLKETSSGESWKQLRFPVLEQFFWRRVVFDECHELHGSDICRTLCFLRAHHRWGLTGTPALHGMKHIANMASLLRIELAGPGRFRENPVLAENCGRFLDSCVRQNSAELPKLRIIQHLKFVRHTAQERALYLSACNSGGIDGMGIARKLLQLCSHFSPQELAKDADEACGRLLKAKQQEAAMAKEELKQAVLWSEGLRRLGNSLPLRQHAPTASHVEDAEAVSSFLEAVRKEASRLSPAEHLRLLKGGSSWQRRLRQKLQRAKEKAERDPKEGKESASKELLEEFSEALDFEGRAMKNLTETTQRLRFLERTLALVGSESSPETSNRSCSICYEDNLELEQLGITPCAHVFCLRCLHEQVVKNQQCGLCRQPLKKVDIQPLMLEVSKEGERTEGASPSRFGQFGSKLGAIVLQLQEIKEEDPLAKCIVFCQWESLLQNIAAAFRTFGIRFARLDGSVYARTRTLANFKGRDSASVDVLLLSLEQSASGTNLTCANHVIFVHPMSAQTQQESIAFELQAIGRVRRWGQTRKEIHIWRFCTVGTLEEEITRKHQKEIYESCPSPGMASAPKRKQEEVVEAPKSQGENSGPLEPSRKRFRQRLVPQSLPLDLSSVLESRCGGPSGGEPTKARAGLRSEAWGFRDGCASAAMTATPPPCPSRTQEGDDRFKLASEVRFGKAADFSRGLFKQVSTAGLRAMSKLLVLNVSRTPLRSADLETIFTAAPGLIRIDASRCSLDELPHRSVFESLHNIKVALFHQNMIRRHRS</sequence>
<evidence type="ECO:0000256" key="2">
    <source>
        <dbReference type="ARBA" id="ARBA00022741"/>
    </source>
</evidence>
<evidence type="ECO:0000313" key="13">
    <source>
        <dbReference type="Proteomes" id="UP000601435"/>
    </source>
</evidence>
<keyword evidence="7" id="KW-0067">ATP-binding</keyword>
<dbReference type="GO" id="GO:0005524">
    <property type="term" value="F:ATP binding"/>
    <property type="evidence" value="ECO:0007669"/>
    <property type="project" value="UniProtKB-KW"/>
</dbReference>
<dbReference type="InterPro" id="IPR001841">
    <property type="entry name" value="Znf_RING"/>
</dbReference>
<dbReference type="Pfam" id="PF14634">
    <property type="entry name" value="zf-RING_5"/>
    <property type="match status" value="1"/>
</dbReference>
<dbReference type="InterPro" id="IPR049730">
    <property type="entry name" value="SNF2/RAD54-like_C"/>
</dbReference>
<keyword evidence="4" id="KW-0378">Hydrolase</keyword>
<dbReference type="InterPro" id="IPR013083">
    <property type="entry name" value="Znf_RING/FYVE/PHD"/>
</dbReference>
<dbReference type="Proteomes" id="UP000601435">
    <property type="component" value="Unassembled WGS sequence"/>
</dbReference>
<dbReference type="SUPFAM" id="SSF57850">
    <property type="entry name" value="RING/U-box"/>
    <property type="match status" value="1"/>
</dbReference>
<dbReference type="InterPro" id="IPR000330">
    <property type="entry name" value="SNF2_N"/>
</dbReference>
<evidence type="ECO:0000259" key="11">
    <source>
        <dbReference type="PROSITE" id="PS51194"/>
    </source>
</evidence>
<dbReference type="PROSITE" id="PS50089">
    <property type="entry name" value="ZF_RING_2"/>
    <property type="match status" value="1"/>
</dbReference>
<name>A0A812TTX8_9DINO</name>
<dbReference type="GO" id="GO:0008094">
    <property type="term" value="F:ATP-dependent activity, acting on DNA"/>
    <property type="evidence" value="ECO:0007669"/>
    <property type="project" value="TreeGrafter"/>
</dbReference>
<dbReference type="InterPro" id="IPR017907">
    <property type="entry name" value="Znf_RING_CS"/>
</dbReference>
<evidence type="ECO:0000256" key="4">
    <source>
        <dbReference type="ARBA" id="ARBA00022801"/>
    </source>
</evidence>
<dbReference type="Pfam" id="PF00271">
    <property type="entry name" value="Helicase_C"/>
    <property type="match status" value="1"/>
</dbReference>
<dbReference type="Gene3D" id="3.40.50.300">
    <property type="entry name" value="P-loop containing nucleotide triphosphate hydrolases"/>
    <property type="match status" value="1"/>
</dbReference>
<dbReference type="InterPro" id="IPR001650">
    <property type="entry name" value="Helicase_C-like"/>
</dbReference>
<proteinExistence type="predicted"/>
<gene>
    <name evidence="12" type="primary">RAD5</name>
    <name evidence="12" type="ORF">SNEC2469_LOCUS15439</name>
</gene>
<dbReference type="SMART" id="SM00490">
    <property type="entry name" value="HELICc"/>
    <property type="match status" value="1"/>
</dbReference>
<dbReference type="SMART" id="SM00184">
    <property type="entry name" value="RING"/>
    <property type="match status" value="1"/>
</dbReference>
<reference evidence="12" key="1">
    <citation type="submission" date="2021-02" db="EMBL/GenBank/DDBJ databases">
        <authorList>
            <person name="Dougan E. K."/>
            <person name="Rhodes N."/>
            <person name="Thang M."/>
            <person name="Chan C."/>
        </authorList>
    </citation>
    <scope>NUCLEOTIDE SEQUENCE</scope>
</reference>
<protein>
    <submittedName>
        <fullName evidence="12">RAD5 protein</fullName>
    </submittedName>
</protein>
<evidence type="ECO:0000313" key="12">
    <source>
        <dbReference type="EMBL" id="CAE7536688.1"/>
    </source>
</evidence>
<dbReference type="PROSITE" id="PS51194">
    <property type="entry name" value="HELICASE_CTER"/>
    <property type="match status" value="1"/>
</dbReference>
<evidence type="ECO:0000256" key="9">
    <source>
        <dbReference type="SAM" id="MobiDB-lite"/>
    </source>
</evidence>
<keyword evidence="2" id="KW-0547">Nucleotide-binding</keyword>
<dbReference type="GO" id="GO:0008270">
    <property type="term" value="F:zinc ion binding"/>
    <property type="evidence" value="ECO:0007669"/>
    <property type="project" value="UniProtKB-KW"/>
</dbReference>
<dbReference type="GO" id="GO:0016787">
    <property type="term" value="F:hydrolase activity"/>
    <property type="evidence" value="ECO:0007669"/>
    <property type="project" value="UniProtKB-KW"/>
</dbReference>
<dbReference type="InterPro" id="IPR050628">
    <property type="entry name" value="SNF2_RAD54_helicase_TF"/>
</dbReference>
<dbReference type="InterPro" id="IPR027417">
    <property type="entry name" value="P-loop_NTPase"/>
</dbReference>
<dbReference type="GO" id="GO:0006281">
    <property type="term" value="P:DNA repair"/>
    <property type="evidence" value="ECO:0007669"/>
    <property type="project" value="TreeGrafter"/>
</dbReference>
<dbReference type="SMART" id="SM00487">
    <property type="entry name" value="DEXDc"/>
    <property type="match status" value="1"/>
</dbReference>
<dbReference type="Gene3D" id="3.30.40.10">
    <property type="entry name" value="Zinc/RING finger domain, C3HC4 (zinc finger)"/>
    <property type="match status" value="1"/>
</dbReference>
<dbReference type="InterPro" id="IPR014001">
    <property type="entry name" value="Helicase_ATP-bd"/>
</dbReference>
<evidence type="ECO:0000256" key="8">
    <source>
        <dbReference type="PROSITE-ProRule" id="PRU00175"/>
    </source>
</evidence>
<dbReference type="InterPro" id="IPR038718">
    <property type="entry name" value="SNF2-like_sf"/>
</dbReference>
<dbReference type="SUPFAM" id="SSF52540">
    <property type="entry name" value="P-loop containing nucleoside triphosphate hydrolases"/>
    <property type="match status" value="2"/>
</dbReference>
<dbReference type="CDD" id="cd18793">
    <property type="entry name" value="SF2_C_SNF"/>
    <property type="match status" value="1"/>
</dbReference>
<evidence type="ECO:0000256" key="7">
    <source>
        <dbReference type="ARBA" id="ARBA00022840"/>
    </source>
</evidence>
<dbReference type="Gene3D" id="3.40.50.10810">
    <property type="entry name" value="Tandem AAA-ATPase domain"/>
    <property type="match status" value="2"/>
</dbReference>
<dbReference type="PANTHER" id="PTHR45626">
    <property type="entry name" value="TRANSCRIPTION TERMINATION FACTOR 2-RELATED"/>
    <property type="match status" value="1"/>
</dbReference>
<feature type="region of interest" description="Disordered" evidence="9">
    <location>
        <begin position="554"/>
        <end position="577"/>
    </location>
</feature>
<keyword evidence="5" id="KW-0347">Helicase</keyword>
<evidence type="ECO:0000256" key="1">
    <source>
        <dbReference type="ARBA" id="ARBA00022723"/>
    </source>
</evidence>
<evidence type="ECO:0000259" key="10">
    <source>
        <dbReference type="PROSITE" id="PS50089"/>
    </source>
</evidence>
<organism evidence="12 13">
    <name type="scientific">Symbiodinium necroappetens</name>
    <dbReference type="NCBI Taxonomy" id="1628268"/>
    <lineage>
        <taxon>Eukaryota</taxon>
        <taxon>Sar</taxon>
        <taxon>Alveolata</taxon>
        <taxon>Dinophyceae</taxon>
        <taxon>Suessiales</taxon>
        <taxon>Symbiodiniaceae</taxon>
        <taxon>Symbiodinium</taxon>
    </lineage>
</organism>
<feature type="region of interest" description="Disordered" evidence="9">
    <location>
        <begin position="856"/>
        <end position="894"/>
    </location>
</feature>
<dbReference type="EMBL" id="CAJNJA010025044">
    <property type="protein sequence ID" value="CAE7536688.1"/>
    <property type="molecule type" value="Genomic_DNA"/>
</dbReference>
<keyword evidence="1" id="KW-0479">Metal-binding</keyword>
<keyword evidence="13" id="KW-1185">Reference proteome</keyword>
<dbReference type="PANTHER" id="PTHR45626:SF26">
    <property type="entry name" value="FAMILY HELICASE, PUTATIVE (AFU_ORTHOLOGUE AFUA_2G09120)-RELATED"/>
    <property type="match status" value="1"/>
</dbReference>
<dbReference type="PROSITE" id="PS00518">
    <property type="entry name" value="ZF_RING_1"/>
    <property type="match status" value="1"/>
</dbReference>
<feature type="domain" description="RING-type" evidence="10">
    <location>
        <begin position="627"/>
        <end position="668"/>
    </location>
</feature>
<dbReference type="Pfam" id="PF00176">
    <property type="entry name" value="SNF2-rel_dom"/>
    <property type="match status" value="1"/>
</dbReference>
<dbReference type="GO" id="GO:0004386">
    <property type="term" value="F:helicase activity"/>
    <property type="evidence" value="ECO:0007669"/>
    <property type="project" value="UniProtKB-KW"/>
</dbReference>
<dbReference type="GO" id="GO:0005634">
    <property type="term" value="C:nucleus"/>
    <property type="evidence" value="ECO:0007669"/>
    <property type="project" value="TreeGrafter"/>
</dbReference>
<dbReference type="OrthoDB" id="423221at2759"/>
<evidence type="ECO:0000256" key="6">
    <source>
        <dbReference type="ARBA" id="ARBA00022833"/>
    </source>
</evidence>
<keyword evidence="3 8" id="KW-0863">Zinc-finger</keyword>
<comment type="caution">
    <text evidence="12">The sequence shown here is derived from an EMBL/GenBank/DDBJ whole genome shotgun (WGS) entry which is preliminary data.</text>
</comment>
<dbReference type="AlphaFoldDB" id="A0A812TTX8"/>
<feature type="compositionally biased region" description="Basic and acidic residues" evidence="9">
    <location>
        <begin position="559"/>
        <end position="577"/>
    </location>
</feature>
<accession>A0A812TTX8</accession>
<keyword evidence="6" id="KW-0862">Zinc</keyword>
<evidence type="ECO:0000256" key="5">
    <source>
        <dbReference type="ARBA" id="ARBA00022806"/>
    </source>
</evidence>
<evidence type="ECO:0000256" key="3">
    <source>
        <dbReference type="ARBA" id="ARBA00022771"/>
    </source>
</evidence>
<feature type="domain" description="Helicase C-terminal" evidence="11">
    <location>
        <begin position="707"/>
        <end position="881"/>
    </location>
</feature>